<evidence type="ECO:0000256" key="8">
    <source>
        <dbReference type="ARBA" id="ARBA00047469"/>
    </source>
</evidence>
<evidence type="ECO:0000256" key="5">
    <source>
        <dbReference type="ARBA" id="ARBA00022840"/>
    </source>
</evidence>
<dbReference type="InterPro" id="IPR009008">
    <property type="entry name" value="Val/Leu/Ile-tRNA-synth_edit"/>
</dbReference>
<feature type="binding site" evidence="9">
    <location>
        <position position="704"/>
    </location>
    <ligand>
        <name>ATP</name>
        <dbReference type="ChEBI" id="CHEBI:30616"/>
    </ligand>
</feature>
<keyword evidence="7 9" id="KW-0030">Aminoacyl-tRNA synthetase</keyword>
<dbReference type="Gene3D" id="1.10.730.10">
    <property type="entry name" value="Isoleucyl-tRNA Synthetase, Domain 1"/>
    <property type="match status" value="2"/>
</dbReference>
<dbReference type="HAMAP" id="MF_00049_B">
    <property type="entry name" value="Leu_tRNA_synth_B"/>
    <property type="match status" value="1"/>
</dbReference>
<dbReference type="PANTHER" id="PTHR43740:SF2">
    <property type="entry name" value="LEUCINE--TRNA LIGASE, MITOCHONDRIAL"/>
    <property type="match status" value="1"/>
</dbReference>
<proteinExistence type="inferred from homology"/>
<evidence type="ECO:0000256" key="9">
    <source>
        <dbReference type="HAMAP-Rule" id="MF_00049"/>
    </source>
</evidence>
<accession>A0ABU3BN60</accession>
<dbReference type="Proteomes" id="UP001267426">
    <property type="component" value="Unassembled WGS sequence"/>
</dbReference>
<evidence type="ECO:0000256" key="3">
    <source>
        <dbReference type="ARBA" id="ARBA00022598"/>
    </source>
</evidence>
<dbReference type="Pfam" id="PF08264">
    <property type="entry name" value="Anticodon_1"/>
    <property type="match status" value="1"/>
</dbReference>
<dbReference type="GO" id="GO:0004823">
    <property type="term" value="F:leucine-tRNA ligase activity"/>
    <property type="evidence" value="ECO:0007669"/>
    <property type="project" value="UniProtKB-EC"/>
</dbReference>
<dbReference type="CDD" id="cd07958">
    <property type="entry name" value="Anticodon_Ia_Leu_BEm"/>
    <property type="match status" value="1"/>
</dbReference>
<dbReference type="NCBIfam" id="TIGR00396">
    <property type="entry name" value="leuS_bact"/>
    <property type="match status" value="1"/>
</dbReference>
<dbReference type="Pfam" id="PF13603">
    <property type="entry name" value="tRNA-synt_1_2"/>
    <property type="match status" value="1"/>
</dbReference>
<feature type="domain" description="Leucyl-tRNA synthetase editing" evidence="14">
    <location>
        <begin position="226"/>
        <end position="373"/>
    </location>
</feature>
<dbReference type="InterPro" id="IPR013155">
    <property type="entry name" value="M/V/L/I-tRNA-synth_anticd-bd"/>
</dbReference>
<comment type="similarity">
    <text evidence="1 9 10">Belongs to the class-I aminoacyl-tRNA synthetase family.</text>
</comment>
<dbReference type="PROSITE" id="PS00178">
    <property type="entry name" value="AA_TRNA_LIGASE_I"/>
    <property type="match status" value="1"/>
</dbReference>
<dbReference type="SUPFAM" id="SSF47323">
    <property type="entry name" value="Anticodon-binding domain of a subclass of class I aminoacyl-tRNA synthetases"/>
    <property type="match status" value="1"/>
</dbReference>
<keyword evidence="6 9" id="KW-0648">Protein biosynthesis</keyword>
<dbReference type="Gene3D" id="3.40.50.620">
    <property type="entry name" value="HUPs"/>
    <property type="match status" value="2"/>
</dbReference>
<keyword evidence="5 9" id="KW-0067">ATP-binding</keyword>
<evidence type="ECO:0000256" key="2">
    <source>
        <dbReference type="ARBA" id="ARBA00022490"/>
    </source>
</evidence>
<feature type="short sequence motif" description="'KMSKS' region" evidence="9">
    <location>
        <begin position="701"/>
        <end position="705"/>
    </location>
</feature>
<dbReference type="RefSeq" id="WP_311662001.1">
    <property type="nucleotide sequence ID" value="NZ_JAVRHT010000004.1"/>
</dbReference>
<gene>
    <name evidence="9 15" type="primary">leuS</name>
    <name evidence="15" type="ORF">RM540_03020</name>
</gene>
<evidence type="ECO:0000313" key="15">
    <source>
        <dbReference type="EMBL" id="MDT0630708.1"/>
    </source>
</evidence>
<comment type="caution">
    <text evidence="9">Lacks conserved residue(s) required for the propagation of feature annotation.</text>
</comment>
<comment type="caution">
    <text evidence="15">The sequence shown here is derived from an EMBL/GenBank/DDBJ whole genome shotgun (WGS) entry which is preliminary data.</text>
</comment>
<sequence>MAGYPHDEIERKWQAYWRDHETFRQPGPGDAGFDASKPGFYALDMFPYPSGAGLHVGHPEGYTATDIVARTKRMQGFNVLHPMGWDAFGLPAEQYAIETGTHPRETTERNVGTFRRQLQRLGFSYDWSREINTTDPDYVRWTQWIFLTLYERGLAYESVAPVNWCPALGAVLSNEEVVNGRSEIGGHPVVQRPMRQWMLKITDYADRLLDGLDGLDWPESVKAMQRNWIGRSEGAEVDFRVFGHDELTLRVFTTRPDTLFGATYMVLAPEHPYVAEIATEDQVFAVRDYVEATARKTERDRIESKAKTGVFTGAHATNPVNGQKIPIWIADYVLSTYGTGAIMAVPAHDARDLEFAVAHGLPVRTVVKPPASWIEAHAPADVSTDDETELYAAYLDRTRDWTDAYTGDGRHLHSDASGGAVADIADRGTSLDGLETPAATDAVLAWLDDNGVGRRRTEYKLRDWLFSRQRYWGEPIPVLHVENEDGRVEPHALGKDMLPVTLPEVDRYTPTGTGESPLAGIEEWVEVTDPATGRPARRETNTMPQWAGSCWYYLRFIDPDNDRAPVDPEKERYWMPVDLYVGGAEHAVLHLLYARFWHKVLYDAGVVSTDEPFQKLVNQGMILGGVEHTAFRRLDESGDAYGWVSAEHAAPTDDDEIAWQDARDGSSLVAVTVSDDEVEKGGEGFVLREYPDVRVQSRAHKMSKSRGNVVNPDDIVAEYGADSLRLYEMFMGPLEQTKPWNTRSVDGVHRFLARAYRLVLDREGGVAVSDADPTREQLRVLHATIQKVTDDVDGLRFNTAIAAMMEFVNAATKWEHVPRSVVEPFVLLLAPFAPHLAEELWQRLGHDESLAYAPWPEYDPALLQADTVEIAVQVNGKLRGTVTVDAGADQSAMLAAAREEENVARYLSEGTVRKEIAVPGRLVNFVVA</sequence>
<dbReference type="InterPro" id="IPR001412">
    <property type="entry name" value="aa-tRNA-synth_I_CS"/>
</dbReference>
<evidence type="ECO:0000259" key="11">
    <source>
        <dbReference type="Pfam" id="PF00133"/>
    </source>
</evidence>
<evidence type="ECO:0000256" key="4">
    <source>
        <dbReference type="ARBA" id="ARBA00022741"/>
    </source>
</evidence>
<dbReference type="SUPFAM" id="SSF50677">
    <property type="entry name" value="ValRS/IleRS/LeuRS editing domain"/>
    <property type="match status" value="1"/>
</dbReference>
<feature type="domain" description="Methionyl/Valyl/Leucyl/Isoleucyl-tRNA synthetase anticodon-binding" evidence="12">
    <location>
        <begin position="777"/>
        <end position="890"/>
    </location>
</feature>
<feature type="domain" description="Aminoacyl-tRNA synthetase class Ia" evidence="11">
    <location>
        <begin position="698"/>
        <end position="727"/>
    </location>
</feature>
<keyword evidence="16" id="KW-1185">Reference proteome</keyword>
<dbReference type="InterPro" id="IPR002300">
    <property type="entry name" value="aa-tRNA-synth_Ia"/>
</dbReference>
<dbReference type="EC" id="6.1.1.4" evidence="9"/>
<evidence type="ECO:0000256" key="7">
    <source>
        <dbReference type="ARBA" id="ARBA00023146"/>
    </source>
</evidence>
<organism evidence="15 16">
    <name type="scientific">Rubrivirga litoralis</name>
    <dbReference type="NCBI Taxonomy" id="3075598"/>
    <lineage>
        <taxon>Bacteria</taxon>
        <taxon>Pseudomonadati</taxon>
        <taxon>Rhodothermota</taxon>
        <taxon>Rhodothermia</taxon>
        <taxon>Rhodothermales</taxon>
        <taxon>Rubricoccaceae</taxon>
        <taxon>Rubrivirga</taxon>
    </lineage>
</organism>
<evidence type="ECO:0000256" key="10">
    <source>
        <dbReference type="RuleBase" id="RU363035"/>
    </source>
</evidence>
<evidence type="ECO:0000259" key="12">
    <source>
        <dbReference type="Pfam" id="PF08264"/>
    </source>
</evidence>
<dbReference type="InterPro" id="IPR015413">
    <property type="entry name" value="Methionyl/Leucyl_tRNA_Synth"/>
</dbReference>
<evidence type="ECO:0000259" key="13">
    <source>
        <dbReference type="Pfam" id="PF09334"/>
    </source>
</evidence>
<comment type="subcellular location">
    <subcellularLocation>
        <location evidence="9">Cytoplasm</location>
    </subcellularLocation>
</comment>
<dbReference type="PANTHER" id="PTHR43740">
    <property type="entry name" value="LEUCYL-TRNA SYNTHETASE"/>
    <property type="match status" value="1"/>
</dbReference>
<dbReference type="InterPro" id="IPR002302">
    <property type="entry name" value="Leu-tRNA-ligase"/>
</dbReference>
<keyword evidence="2 9" id="KW-0963">Cytoplasm</keyword>
<feature type="domain" description="Methionyl/Leucyl tRNA synthetase" evidence="13">
    <location>
        <begin position="46"/>
        <end position="176"/>
    </location>
</feature>
<dbReference type="CDD" id="cd00812">
    <property type="entry name" value="LeuRS_core"/>
    <property type="match status" value="1"/>
</dbReference>
<protein>
    <recommendedName>
        <fullName evidence="9">Leucine--tRNA ligase</fullName>
        <ecNumber evidence="9">6.1.1.4</ecNumber>
    </recommendedName>
    <alternativeName>
        <fullName evidence="9">Leucyl-tRNA synthetase</fullName>
        <shortName evidence="9">LeuRS</shortName>
    </alternativeName>
</protein>
<dbReference type="PRINTS" id="PR00985">
    <property type="entry name" value="TRNASYNTHLEU"/>
</dbReference>
<keyword evidence="3 9" id="KW-0436">Ligase</keyword>
<dbReference type="InterPro" id="IPR025709">
    <property type="entry name" value="Leu_tRNA-synth_edit"/>
</dbReference>
<keyword evidence="4 9" id="KW-0547">Nucleotide-binding</keyword>
<dbReference type="InterPro" id="IPR009080">
    <property type="entry name" value="tRNAsynth_Ia_anticodon-bd"/>
</dbReference>
<evidence type="ECO:0000256" key="6">
    <source>
        <dbReference type="ARBA" id="ARBA00022917"/>
    </source>
</evidence>
<name>A0ABU3BN60_9BACT</name>
<dbReference type="SUPFAM" id="SSF52374">
    <property type="entry name" value="Nucleotidylyl transferase"/>
    <property type="match status" value="1"/>
</dbReference>
<dbReference type="Pfam" id="PF00133">
    <property type="entry name" value="tRNA-synt_1"/>
    <property type="match status" value="1"/>
</dbReference>
<evidence type="ECO:0000313" key="16">
    <source>
        <dbReference type="Proteomes" id="UP001267426"/>
    </source>
</evidence>
<evidence type="ECO:0000259" key="14">
    <source>
        <dbReference type="Pfam" id="PF13603"/>
    </source>
</evidence>
<reference evidence="15 16" key="1">
    <citation type="submission" date="2023-09" db="EMBL/GenBank/DDBJ databases">
        <authorList>
            <person name="Rey-Velasco X."/>
        </authorList>
    </citation>
    <scope>NUCLEOTIDE SEQUENCE [LARGE SCALE GENOMIC DNA]</scope>
    <source>
        <strain evidence="15 16">F394</strain>
    </source>
</reference>
<dbReference type="InterPro" id="IPR014729">
    <property type="entry name" value="Rossmann-like_a/b/a_fold"/>
</dbReference>
<evidence type="ECO:0000256" key="1">
    <source>
        <dbReference type="ARBA" id="ARBA00005594"/>
    </source>
</evidence>
<dbReference type="EMBL" id="JAVRHT010000004">
    <property type="protein sequence ID" value="MDT0630708.1"/>
    <property type="molecule type" value="Genomic_DNA"/>
</dbReference>
<comment type="catalytic activity">
    <reaction evidence="8 9">
        <text>tRNA(Leu) + L-leucine + ATP = L-leucyl-tRNA(Leu) + AMP + diphosphate</text>
        <dbReference type="Rhea" id="RHEA:11688"/>
        <dbReference type="Rhea" id="RHEA-COMP:9613"/>
        <dbReference type="Rhea" id="RHEA-COMP:9622"/>
        <dbReference type="ChEBI" id="CHEBI:30616"/>
        <dbReference type="ChEBI" id="CHEBI:33019"/>
        <dbReference type="ChEBI" id="CHEBI:57427"/>
        <dbReference type="ChEBI" id="CHEBI:78442"/>
        <dbReference type="ChEBI" id="CHEBI:78494"/>
        <dbReference type="ChEBI" id="CHEBI:456215"/>
        <dbReference type="EC" id="6.1.1.4"/>
    </reaction>
</comment>
<dbReference type="Pfam" id="PF09334">
    <property type="entry name" value="tRNA-synt_1g"/>
    <property type="match status" value="1"/>
</dbReference>